<protein>
    <submittedName>
        <fullName evidence="2">Uncharacterized protein</fullName>
    </submittedName>
</protein>
<comment type="caution">
    <text evidence="2">The sequence shown here is derived from an EMBL/GenBank/DDBJ whole genome shotgun (WGS) entry which is preliminary data.</text>
</comment>
<accession>A0A4Y7T1B8</accession>
<evidence type="ECO:0000313" key="2">
    <source>
        <dbReference type="EMBL" id="TEB27432.1"/>
    </source>
</evidence>
<dbReference type="AlphaFoldDB" id="A0A4Y7T1B8"/>
<dbReference type="STRING" id="71717.A0A4Y7T1B8"/>
<dbReference type="Gene3D" id="2.60.120.260">
    <property type="entry name" value="Galactose-binding domain-like"/>
    <property type="match status" value="2"/>
</dbReference>
<keyword evidence="1" id="KW-1133">Transmembrane helix</keyword>
<reference evidence="2 3" key="1">
    <citation type="journal article" date="2019" name="Nat. Ecol. Evol.">
        <title>Megaphylogeny resolves global patterns of mushroom evolution.</title>
        <authorList>
            <person name="Varga T."/>
            <person name="Krizsan K."/>
            <person name="Foldi C."/>
            <person name="Dima B."/>
            <person name="Sanchez-Garcia M."/>
            <person name="Sanchez-Ramirez S."/>
            <person name="Szollosi G.J."/>
            <person name="Szarkandi J.G."/>
            <person name="Papp V."/>
            <person name="Albert L."/>
            <person name="Andreopoulos W."/>
            <person name="Angelini C."/>
            <person name="Antonin V."/>
            <person name="Barry K.W."/>
            <person name="Bougher N.L."/>
            <person name="Buchanan P."/>
            <person name="Buyck B."/>
            <person name="Bense V."/>
            <person name="Catcheside P."/>
            <person name="Chovatia M."/>
            <person name="Cooper J."/>
            <person name="Damon W."/>
            <person name="Desjardin D."/>
            <person name="Finy P."/>
            <person name="Geml J."/>
            <person name="Haridas S."/>
            <person name="Hughes K."/>
            <person name="Justo A."/>
            <person name="Karasinski D."/>
            <person name="Kautmanova I."/>
            <person name="Kiss B."/>
            <person name="Kocsube S."/>
            <person name="Kotiranta H."/>
            <person name="LaButti K.M."/>
            <person name="Lechner B.E."/>
            <person name="Liimatainen K."/>
            <person name="Lipzen A."/>
            <person name="Lukacs Z."/>
            <person name="Mihaltcheva S."/>
            <person name="Morgado L.N."/>
            <person name="Niskanen T."/>
            <person name="Noordeloos M.E."/>
            <person name="Ohm R.A."/>
            <person name="Ortiz-Santana B."/>
            <person name="Ovrebo C."/>
            <person name="Racz N."/>
            <person name="Riley R."/>
            <person name="Savchenko A."/>
            <person name="Shiryaev A."/>
            <person name="Soop K."/>
            <person name="Spirin V."/>
            <person name="Szebenyi C."/>
            <person name="Tomsovsky M."/>
            <person name="Tulloss R.E."/>
            <person name="Uehling J."/>
            <person name="Grigoriev I.V."/>
            <person name="Vagvolgyi C."/>
            <person name="Papp T."/>
            <person name="Martin F.M."/>
            <person name="Miettinen O."/>
            <person name="Hibbett D.S."/>
            <person name="Nagy L.G."/>
        </authorList>
    </citation>
    <scope>NUCLEOTIDE SEQUENCE [LARGE SCALE GENOMIC DNA]</scope>
    <source>
        <strain evidence="2 3">FP101781</strain>
    </source>
</reference>
<proteinExistence type="predicted"/>
<dbReference type="OrthoDB" id="3025690at2759"/>
<keyword evidence="1" id="KW-0812">Transmembrane</keyword>
<keyword evidence="3" id="KW-1185">Reference proteome</keyword>
<feature type="transmembrane region" description="Helical" evidence="1">
    <location>
        <begin position="315"/>
        <end position="339"/>
    </location>
</feature>
<organism evidence="2 3">
    <name type="scientific">Coprinellus micaceus</name>
    <name type="common">Glistening ink-cap mushroom</name>
    <name type="synonym">Coprinus micaceus</name>
    <dbReference type="NCBI Taxonomy" id="71717"/>
    <lineage>
        <taxon>Eukaryota</taxon>
        <taxon>Fungi</taxon>
        <taxon>Dikarya</taxon>
        <taxon>Basidiomycota</taxon>
        <taxon>Agaricomycotina</taxon>
        <taxon>Agaricomycetes</taxon>
        <taxon>Agaricomycetidae</taxon>
        <taxon>Agaricales</taxon>
        <taxon>Agaricineae</taxon>
        <taxon>Psathyrellaceae</taxon>
        <taxon>Coprinellus</taxon>
    </lineage>
</organism>
<name>A0A4Y7T1B8_COPMI</name>
<evidence type="ECO:0000256" key="1">
    <source>
        <dbReference type="SAM" id="Phobius"/>
    </source>
</evidence>
<dbReference type="EMBL" id="QPFP01000040">
    <property type="protein sequence ID" value="TEB27432.1"/>
    <property type="molecule type" value="Genomic_DNA"/>
</dbReference>
<keyword evidence="1" id="KW-0472">Membrane</keyword>
<gene>
    <name evidence="2" type="ORF">FA13DRAFT_1816365</name>
</gene>
<evidence type="ECO:0000313" key="3">
    <source>
        <dbReference type="Proteomes" id="UP000298030"/>
    </source>
</evidence>
<sequence length="415" mass="45805">MAVQRELLIVIDEQDPAFNFEGSWTKSNGVWYTDNCLYGNGNFTLSFNGSSVAFIGNTPERNESSPAQTHTVSIDGGPTYNVTFPLPVPSNPKVQQGYAQWYTTPMLANNPPHNTHNITISENNRVAVDFAIVTINDADTPISSDHRILVDDQDPTVRYTGDWRSTTSSEYLNFAPFPGGYPVMNSTHQSLAADDCLEFRFTGTSIDVYGLWYPPSRDMTKISIHTTIDGATVRRDPIIARQNERYQNLLLFTATDLLPTDHTLTLTVSDTSQLVILDYIVYSPSFTRMRDMPDLSGGYKGCAKAAEDNGDSIPVGLIVGVVLGLFVFGLLAIVGVWRWNRRRNRRIRLGPGHSRTSSETTYVALQKADHLDASQDMKAPSSPSDLDLQPLVSPKSKCPPECVVRSAGLAHSHSL</sequence>
<dbReference type="Proteomes" id="UP000298030">
    <property type="component" value="Unassembled WGS sequence"/>
</dbReference>